<proteinExistence type="predicted"/>
<accession>A0A5N6YR93</accession>
<keyword evidence="1" id="KW-0472">Membrane</keyword>
<gene>
    <name evidence="2" type="ORF">BDV24DRAFT_124234</name>
</gene>
<evidence type="ECO:0000256" key="1">
    <source>
        <dbReference type="SAM" id="Phobius"/>
    </source>
</evidence>
<evidence type="ECO:0000313" key="2">
    <source>
        <dbReference type="EMBL" id="KAE8346060.1"/>
    </source>
</evidence>
<dbReference type="AlphaFoldDB" id="A0A5N6YR93"/>
<dbReference type="Proteomes" id="UP000325558">
    <property type="component" value="Unassembled WGS sequence"/>
</dbReference>
<sequence length="69" mass="8040">MTCIQSVIQGFPHPETNLHATMPYLSISRKLRRIFLLSLFSFFPSFSFLMISRGTSVTVKFDRRSHCQE</sequence>
<organism evidence="2">
    <name type="scientific">Aspergillus arachidicola</name>
    <dbReference type="NCBI Taxonomy" id="656916"/>
    <lineage>
        <taxon>Eukaryota</taxon>
        <taxon>Fungi</taxon>
        <taxon>Dikarya</taxon>
        <taxon>Ascomycota</taxon>
        <taxon>Pezizomycotina</taxon>
        <taxon>Eurotiomycetes</taxon>
        <taxon>Eurotiomycetidae</taxon>
        <taxon>Eurotiales</taxon>
        <taxon>Aspergillaceae</taxon>
        <taxon>Aspergillus</taxon>
        <taxon>Aspergillus subgen. Circumdati</taxon>
    </lineage>
</organism>
<keyword evidence="1" id="KW-0812">Transmembrane</keyword>
<keyword evidence="1" id="KW-1133">Transmembrane helix</keyword>
<feature type="transmembrane region" description="Helical" evidence="1">
    <location>
        <begin position="34"/>
        <end position="51"/>
    </location>
</feature>
<reference evidence="2" key="1">
    <citation type="submission" date="2019-04" db="EMBL/GenBank/DDBJ databases">
        <title>Friends and foes A comparative genomics study of 23 Aspergillus species from section Flavi.</title>
        <authorList>
            <consortium name="DOE Joint Genome Institute"/>
            <person name="Kjaerbolling I."/>
            <person name="Vesth T."/>
            <person name="Frisvad J.C."/>
            <person name="Nybo J.L."/>
            <person name="Theobald S."/>
            <person name="Kildgaard S."/>
            <person name="Isbrandt T."/>
            <person name="Kuo A."/>
            <person name="Sato A."/>
            <person name="Lyhne E.K."/>
            <person name="Kogle M.E."/>
            <person name="Wiebenga A."/>
            <person name="Kun R.S."/>
            <person name="Lubbers R.J."/>
            <person name="Makela M.R."/>
            <person name="Barry K."/>
            <person name="Chovatia M."/>
            <person name="Clum A."/>
            <person name="Daum C."/>
            <person name="Haridas S."/>
            <person name="He G."/>
            <person name="LaButti K."/>
            <person name="Lipzen A."/>
            <person name="Mondo S."/>
            <person name="Riley R."/>
            <person name="Salamov A."/>
            <person name="Simmons B.A."/>
            <person name="Magnuson J.K."/>
            <person name="Henrissat B."/>
            <person name="Mortensen U.H."/>
            <person name="Larsen T.O."/>
            <person name="Devries R.P."/>
            <person name="Grigoriev I.V."/>
            <person name="Machida M."/>
            <person name="Baker S.E."/>
            <person name="Andersen M.R."/>
        </authorList>
    </citation>
    <scope>NUCLEOTIDE SEQUENCE</scope>
    <source>
        <strain evidence="2">CBS 117612</strain>
    </source>
</reference>
<name>A0A5N6YR93_9EURO</name>
<dbReference type="EMBL" id="ML737117">
    <property type="protein sequence ID" value="KAE8346060.1"/>
    <property type="molecule type" value="Genomic_DNA"/>
</dbReference>
<protein>
    <submittedName>
        <fullName evidence="2">Uncharacterized protein</fullName>
    </submittedName>
</protein>